<comment type="caution">
    <text evidence="1">The sequence shown here is derived from an EMBL/GenBank/DDBJ whole genome shotgun (WGS) entry which is preliminary data.</text>
</comment>
<gene>
    <name evidence="1" type="ORF">DPMN_135884</name>
</gene>
<dbReference type="EMBL" id="JAIWYP010000006">
    <property type="protein sequence ID" value="KAH3807539.1"/>
    <property type="molecule type" value="Genomic_DNA"/>
</dbReference>
<proteinExistence type="predicted"/>
<name>A0A9D4G1R5_DREPO</name>
<dbReference type="AlphaFoldDB" id="A0A9D4G1R5"/>
<sequence length="83" mass="9587">MYFGSLSRHLSNRCVIYAPAGRFWFFGSPVRHVSSRCVIYVPACRVDIRWFTIQTFVKQKCDMCLHAVAGTLIHYPDICQTDV</sequence>
<evidence type="ECO:0000313" key="2">
    <source>
        <dbReference type="Proteomes" id="UP000828390"/>
    </source>
</evidence>
<accession>A0A9D4G1R5</accession>
<dbReference type="Proteomes" id="UP000828390">
    <property type="component" value="Unassembled WGS sequence"/>
</dbReference>
<reference evidence="1" key="1">
    <citation type="journal article" date="2019" name="bioRxiv">
        <title>The Genome of the Zebra Mussel, Dreissena polymorpha: A Resource for Invasive Species Research.</title>
        <authorList>
            <person name="McCartney M.A."/>
            <person name="Auch B."/>
            <person name="Kono T."/>
            <person name="Mallez S."/>
            <person name="Zhang Y."/>
            <person name="Obille A."/>
            <person name="Becker A."/>
            <person name="Abrahante J.E."/>
            <person name="Garbe J."/>
            <person name="Badalamenti J.P."/>
            <person name="Herman A."/>
            <person name="Mangelson H."/>
            <person name="Liachko I."/>
            <person name="Sullivan S."/>
            <person name="Sone E.D."/>
            <person name="Koren S."/>
            <person name="Silverstein K.A.T."/>
            <person name="Beckman K.B."/>
            <person name="Gohl D.M."/>
        </authorList>
    </citation>
    <scope>NUCLEOTIDE SEQUENCE</scope>
    <source>
        <strain evidence="1">Duluth1</strain>
        <tissue evidence="1">Whole animal</tissue>
    </source>
</reference>
<keyword evidence="2" id="KW-1185">Reference proteome</keyword>
<organism evidence="1 2">
    <name type="scientific">Dreissena polymorpha</name>
    <name type="common">Zebra mussel</name>
    <name type="synonym">Mytilus polymorpha</name>
    <dbReference type="NCBI Taxonomy" id="45954"/>
    <lineage>
        <taxon>Eukaryota</taxon>
        <taxon>Metazoa</taxon>
        <taxon>Spiralia</taxon>
        <taxon>Lophotrochozoa</taxon>
        <taxon>Mollusca</taxon>
        <taxon>Bivalvia</taxon>
        <taxon>Autobranchia</taxon>
        <taxon>Heteroconchia</taxon>
        <taxon>Euheterodonta</taxon>
        <taxon>Imparidentia</taxon>
        <taxon>Neoheterodontei</taxon>
        <taxon>Myida</taxon>
        <taxon>Dreissenoidea</taxon>
        <taxon>Dreissenidae</taxon>
        <taxon>Dreissena</taxon>
    </lineage>
</organism>
<reference evidence="1" key="2">
    <citation type="submission" date="2020-11" db="EMBL/GenBank/DDBJ databases">
        <authorList>
            <person name="McCartney M.A."/>
            <person name="Auch B."/>
            <person name="Kono T."/>
            <person name="Mallez S."/>
            <person name="Becker A."/>
            <person name="Gohl D.M."/>
            <person name="Silverstein K.A.T."/>
            <person name="Koren S."/>
            <person name="Bechman K.B."/>
            <person name="Herman A."/>
            <person name="Abrahante J.E."/>
            <person name="Garbe J."/>
        </authorList>
    </citation>
    <scope>NUCLEOTIDE SEQUENCE</scope>
    <source>
        <strain evidence="1">Duluth1</strain>
        <tissue evidence="1">Whole animal</tissue>
    </source>
</reference>
<evidence type="ECO:0000313" key="1">
    <source>
        <dbReference type="EMBL" id="KAH3807539.1"/>
    </source>
</evidence>
<protein>
    <submittedName>
        <fullName evidence="1">Uncharacterized protein</fullName>
    </submittedName>
</protein>